<dbReference type="RefSeq" id="WP_066960266.1">
    <property type="nucleotide sequence ID" value="NZ_CP023449.1"/>
</dbReference>
<evidence type="ECO:0000313" key="2">
    <source>
        <dbReference type="Proteomes" id="UP000218934"/>
    </source>
</evidence>
<evidence type="ECO:0000313" key="1">
    <source>
        <dbReference type="EMBL" id="PCE43579.1"/>
    </source>
</evidence>
<accession>A0A2A4G0P7</accession>
<dbReference type="Proteomes" id="UP000218934">
    <property type="component" value="Unassembled WGS sequence"/>
</dbReference>
<proteinExistence type="predicted"/>
<dbReference type="OrthoDB" id="7411138at2"/>
<reference evidence="1 2" key="1">
    <citation type="submission" date="2017-09" db="EMBL/GenBank/DDBJ databases">
        <title>The Catabolism of 3,6-Dichlorosalicylic acid is Initiated by the Cytochrome P450 Monooxygenase DsmABC in Rhizorhabdus dicambivorans Ndbn-20.</title>
        <authorList>
            <person name="Na L."/>
        </authorList>
    </citation>
    <scope>NUCLEOTIDE SEQUENCE [LARGE SCALE GENOMIC DNA]</scope>
    <source>
        <strain evidence="1 2">Ndbn-20m</strain>
    </source>
</reference>
<comment type="caution">
    <text evidence="1">The sequence shown here is derived from an EMBL/GenBank/DDBJ whole genome shotgun (WGS) entry which is preliminary data.</text>
</comment>
<dbReference type="EMBL" id="NWUF01000003">
    <property type="protein sequence ID" value="PCE43579.1"/>
    <property type="molecule type" value="Genomic_DNA"/>
</dbReference>
<dbReference type="KEGG" id="rdi:CMV14_02245"/>
<name>A0A2A4G0P7_9SPHN</name>
<sequence length="66" mass="7566">MSATSNHYITQADACAREAAAATLDNVRERCLRSEKSWRDMADRQLRAEAMRVRLAEEKAERDQLV</sequence>
<protein>
    <submittedName>
        <fullName evidence="1">Uncharacterized protein</fullName>
    </submittedName>
</protein>
<keyword evidence="2" id="KW-1185">Reference proteome</keyword>
<gene>
    <name evidence="1" type="ORF">COO09_04565</name>
</gene>
<organism evidence="1 2">
    <name type="scientific">Rhizorhabdus dicambivorans</name>
    <dbReference type="NCBI Taxonomy" id="1850238"/>
    <lineage>
        <taxon>Bacteria</taxon>
        <taxon>Pseudomonadati</taxon>
        <taxon>Pseudomonadota</taxon>
        <taxon>Alphaproteobacteria</taxon>
        <taxon>Sphingomonadales</taxon>
        <taxon>Sphingomonadaceae</taxon>
        <taxon>Rhizorhabdus</taxon>
    </lineage>
</organism>
<dbReference type="AlphaFoldDB" id="A0A2A4G0P7"/>